<feature type="disulfide bond" evidence="13">
    <location>
        <begin position="182"/>
        <end position="225"/>
    </location>
</feature>
<feature type="domain" description="Sushi" evidence="14">
    <location>
        <begin position="488"/>
        <end position="546"/>
    </location>
</feature>
<feature type="domain" description="Sushi" evidence="14">
    <location>
        <begin position="180"/>
        <end position="244"/>
    </location>
</feature>
<feature type="disulfide bond" evidence="13">
    <location>
        <begin position="517"/>
        <end position="544"/>
    </location>
</feature>
<evidence type="ECO:0000313" key="17">
    <source>
        <dbReference type="Ensembl" id="ENSRNOP00000005461.3"/>
    </source>
</evidence>
<dbReference type="Pfam" id="PF00084">
    <property type="entry name" value="Sushi"/>
    <property type="match status" value="8"/>
</dbReference>
<feature type="domain" description="Sushi" evidence="14">
    <location>
        <begin position="118"/>
        <end position="179"/>
    </location>
</feature>
<dbReference type="Gene3D" id="2.20.28.230">
    <property type="match status" value="1"/>
</dbReference>
<keyword evidence="9 13" id="KW-1015">Disulfide bond</keyword>
<dbReference type="EMBL" id="BC088165">
    <property type="protein sequence ID" value="AAH88165.1"/>
    <property type="molecule type" value="mRNA"/>
</dbReference>
<evidence type="ECO:0000256" key="11">
    <source>
        <dbReference type="ARBA" id="ARBA00053212"/>
    </source>
</evidence>
<accession>Q5M891</accession>
<organism evidence="15">
    <name type="scientific">Rattus norvegicus</name>
    <name type="common">Rat</name>
    <dbReference type="NCBI Taxonomy" id="10116"/>
    <lineage>
        <taxon>Eukaryota</taxon>
        <taxon>Metazoa</taxon>
        <taxon>Chordata</taxon>
        <taxon>Craniata</taxon>
        <taxon>Vertebrata</taxon>
        <taxon>Euteleostomi</taxon>
        <taxon>Mammalia</taxon>
        <taxon>Eutheria</taxon>
        <taxon>Euarchontoglires</taxon>
        <taxon>Glires</taxon>
        <taxon>Rodentia</taxon>
        <taxon>Myomorpha</taxon>
        <taxon>Muroidea</taxon>
        <taxon>Muridae</taxon>
        <taxon>Murinae</taxon>
        <taxon>Rattus</taxon>
    </lineage>
</organism>
<proteinExistence type="evidence at protein level"/>
<dbReference type="InterPro" id="IPR000436">
    <property type="entry name" value="Sushi_SCR_CCP_dom"/>
</dbReference>
<dbReference type="OMA" id="VLRYRCH"/>
<dbReference type="SMR" id="Q5M891"/>
<dbReference type="Pfam" id="PF18453">
    <property type="entry name" value="C4bp_oligo"/>
    <property type="match status" value="1"/>
</dbReference>
<dbReference type="Gene3D" id="2.10.70.10">
    <property type="entry name" value="Complement Module, domain 1"/>
    <property type="match status" value="7"/>
</dbReference>
<dbReference type="PANTHER" id="PTHR19325:SF564">
    <property type="entry name" value="C4B-BINDING PROTEIN"/>
    <property type="match status" value="1"/>
</dbReference>
<dbReference type="OrthoDB" id="8961654at2759"/>
<sequence>MWTKQHQALRPTRAAHGKLHRNRDAVAWPLSTFCRASGPTLFQMSLTAALWVAVFGKCGPPPDLPYALPASEMNQTDFESHTTLRYNCRPGYSRASSSQSLYCKPLGKWQINIACVKKSCRNPGDLQNGKVEVKTDFLFGSQIEFSCSEGYILIGSSTSYCEIQGKGVSWSDPLPECVIAKCGMPPDISNGKHNGREEEFFTYRSSVTYKCDPDFTLLGNASITCTVVNKTVGVWSPSPPTCERIICPWPKVLHGTINSGFKHTYKYKDSVRFVCQKGFVLRGSGVIHCEADGSWSPVPVCELNSCTDIPDIPNAALITSPRPRKEDVYPVGTVLRYICRPGYEPATRQPMTVICQKDLSWSMLRGCKEICCPVPDPKSVRVIQHEKAHPDNDCTYFFGDEVSYTCQNDIMLTATCKSDGTWHPRTPSCHQSCDFPPAIAHGRYTKSSSYYVRTQVTYECEEGYRLVGEATISCWYSQWTPAAPQCKALCRKPEIGNGVLSTNKDQYVETENVTIQCDSGFVMLGSQSITCSENGTWYPKVPRCEQEVPKDCEHVFAGKKLMQCLPNSNDVKMALEVYKLTLEIKQLQLQIDKAKHVDREL</sequence>
<protein>
    <recommendedName>
        <fullName evidence="12">C4b-binding protein alpha chain</fullName>
    </recommendedName>
</protein>
<evidence type="ECO:0000313" key="16">
    <source>
        <dbReference type="EMBL" id="BAF94261.1"/>
    </source>
</evidence>
<dbReference type="PANTHER" id="PTHR19325">
    <property type="entry name" value="COMPLEMENT COMPONENT-RELATED SUSHI DOMAIN-CONTAINING"/>
    <property type="match status" value="1"/>
</dbReference>
<dbReference type="FunFam" id="2.10.70.10:FF:000070">
    <property type="entry name" value="Complement C3d receptor 2"/>
    <property type="match status" value="1"/>
</dbReference>
<reference evidence="17" key="4">
    <citation type="submission" date="2025-05" db="UniProtKB">
        <authorList>
            <consortium name="Ensembl"/>
        </authorList>
    </citation>
    <scope>IDENTIFICATION</scope>
    <source>
        <strain evidence="17">Brown Norway</strain>
    </source>
</reference>
<dbReference type="HOGENOM" id="CLU_020107_5_2_1"/>
<comment type="caution">
    <text evidence="13">Lacks conserved residue(s) required for the propagation of feature annotation.</text>
</comment>
<dbReference type="GO" id="GO:0009609">
    <property type="term" value="P:response to symbiotic bacterium"/>
    <property type="evidence" value="ECO:0007669"/>
    <property type="project" value="Ensembl"/>
</dbReference>
<dbReference type="InterPro" id="IPR050350">
    <property type="entry name" value="Compl-Cell_Adhes-Reg"/>
</dbReference>
<dbReference type="FunFam" id="2.10.70.10:FF:000008">
    <property type="entry name" value="Complement receptor type 1"/>
    <property type="match status" value="1"/>
</dbReference>
<feature type="domain" description="Sushi" evidence="14">
    <location>
        <begin position="304"/>
        <end position="369"/>
    </location>
</feature>
<feature type="domain" description="Sushi" evidence="14">
    <location>
        <begin position="245"/>
        <end position="303"/>
    </location>
</feature>
<keyword evidence="8" id="KW-0180">Complement pathway</keyword>
<evidence type="ECO:0000256" key="6">
    <source>
        <dbReference type="ARBA" id="ARBA00022737"/>
    </source>
</evidence>
<dbReference type="CTD" id="722"/>
<dbReference type="GO" id="GO:0005615">
    <property type="term" value="C:extracellular space"/>
    <property type="evidence" value="ECO:0007669"/>
    <property type="project" value="Ensembl"/>
</dbReference>
<dbReference type="RefSeq" id="NP_036648.2">
    <property type="nucleotide sequence ID" value="NM_012516.2"/>
</dbReference>
<dbReference type="Ensembl" id="ENSRNOT00000005461.7">
    <property type="protein sequence ID" value="ENSRNOP00000005461.3"/>
    <property type="gene ID" value="ENSRNOG00000004062.7"/>
</dbReference>
<comment type="subcellular location">
    <subcellularLocation>
        <location evidence="1">Secreted</location>
    </subcellularLocation>
</comment>
<dbReference type="Bgee" id="ENSRNOG00000004062">
    <property type="expression patterns" value="Expressed in liver and 11 other cell types or tissues"/>
</dbReference>
<reference evidence="15" key="1">
    <citation type="journal article" date="2004" name="Genome Res.">
        <title>The status, quality, and expansion of the NIH full-length cDNA project: the Mammalian Gene Collection (MGC).</title>
        <authorList>
            <consortium name="The MGC Project Team"/>
            <person name="Gerhard D.S."/>
            <person name="Wagner L."/>
            <person name="Feingold E.A."/>
            <person name="Shenmen C.M."/>
            <person name="Grouse L.H."/>
            <person name="Schuler G."/>
            <person name="Klein S.L."/>
            <person name="Old S."/>
            <person name="Rasooly R."/>
            <person name="Good P."/>
            <person name="Guyer M."/>
            <person name="Peck A.M."/>
            <person name="Derge J.G."/>
            <person name="Lipman D."/>
            <person name="Collins F.S."/>
            <person name="Jang W."/>
            <person name="Sherry S."/>
            <person name="Feolo M."/>
            <person name="Misquitta L."/>
            <person name="Lee E."/>
            <person name="Rotmistrovsky K."/>
            <person name="Greenhut S.F."/>
            <person name="Schaefer C.F."/>
            <person name="Buetow K."/>
            <person name="Bonner T.I."/>
            <person name="Haussler D."/>
            <person name="Kent J."/>
            <person name="Kiekhaus M."/>
            <person name="Furey T."/>
            <person name="Brent M."/>
            <person name="Prange C."/>
            <person name="Schreiber K."/>
            <person name="Shapiro N."/>
            <person name="Bhat N.K."/>
            <person name="Hopkins R.F."/>
            <person name="Hsie F."/>
            <person name="Driscoll T."/>
            <person name="Soares M.B."/>
            <person name="Casavant T.L."/>
            <person name="Scheetz T.E."/>
            <person name="Brown-stein M.J."/>
            <person name="Usdin T.B."/>
            <person name="Toshiyuki S."/>
            <person name="Carninci P."/>
            <person name="Piao Y."/>
            <person name="Dudekula D.B."/>
            <person name="Ko M.S."/>
            <person name="Kawakami K."/>
            <person name="Suzuki Y."/>
            <person name="Sugano S."/>
            <person name="Gruber C.E."/>
            <person name="Smith M.R."/>
            <person name="Simmons B."/>
            <person name="Moore T."/>
            <person name="Waterman R."/>
            <person name="Johnson S.L."/>
            <person name="Ruan Y."/>
            <person name="Wei C.L."/>
            <person name="Mathavan S."/>
            <person name="Gunaratne P.H."/>
            <person name="Wu J."/>
            <person name="Garcia A.M."/>
            <person name="Hulyk S.W."/>
            <person name="Fuh E."/>
            <person name="Yuan Y."/>
            <person name="Sneed A."/>
            <person name="Kowis C."/>
            <person name="Hodgson A."/>
            <person name="Muzny D.M."/>
            <person name="McPherson J."/>
            <person name="Gibbs R.A."/>
            <person name="Fahey J."/>
            <person name="Helton E."/>
            <person name="Ketteman M."/>
            <person name="Madan A."/>
            <person name="Rodrigues S."/>
            <person name="Sanchez A."/>
            <person name="Whiting M."/>
            <person name="Madari A."/>
            <person name="Young A.C."/>
            <person name="Wetherby K.D."/>
            <person name="Granite S.J."/>
            <person name="Kwong P.N."/>
            <person name="Brinkley C.P."/>
            <person name="Pearson R.L."/>
            <person name="Bouffard G.G."/>
            <person name="Blakesly R.W."/>
            <person name="Green E.D."/>
            <person name="Dickson M.C."/>
            <person name="Rodriguez A.C."/>
            <person name="Grimwood J."/>
            <person name="Schmutz J."/>
            <person name="Myers R.M."/>
            <person name="Butterfield Y.S."/>
            <person name="Griffith M."/>
            <person name="Griffith O.L."/>
            <person name="Krzywinski M.I."/>
            <person name="Liao N."/>
            <person name="Morin R."/>
            <person name="Morrin R."/>
            <person name="Palmquist D."/>
            <person name="Petrescu A.S."/>
            <person name="Skalska U."/>
            <person name="Smailus D.E."/>
            <person name="Stott J.M."/>
            <person name="Schnerch A."/>
            <person name="Schein J.E."/>
            <person name="Jones S.J."/>
            <person name="Holt R.A."/>
            <person name="Baross A."/>
            <person name="Marra M.A."/>
            <person name="Clifton S."/>
            <person name="Makowski K.A."/>
            <person name="Bosak S."/>
            <person name="Malek J."/>
        </authorList>
    </citation>
    <scope>NUCLEOTIDE SEQUENCE [LARGE SCALE MRNA]</scope>
    <source>
        <tissue evidence="15">Liver</tissue>
    </source>
</reference>
<dbReference type="SUPFAM" id="SSF57535">
    <property type="entry name" value="Complement control module/SCR domain"/>
    <property type="match status" value="8"/>
</dbReference>
<dbReference type="PROSITE" id="PS50923">
    <property type="entry name" value="SUSHI"/>
    <property type="match status" value="8"/>
</dbReference>
<feature type="domain" description="Sushi" evidence="14">
    <location>
        <begin position="432"/>
        <end position="487"/>
    </location>
</feature>
<keyword evidence="20" id="KW-1267">Proteomics identification</keyword>
<evidence type="ECO:0000256" key="4">
    <source>
        <dbReference type="ARBA" id="ARBA00022659"/>
    </source>
</evidence>
<reference evidence="17 18" key="2">
    <citation type="journal article" date="2004" name="Nature">
        <title>Genome sequence of the Brown Norway rat yields insights into mammalian evolution.</title>
        <authorList>
            <consortium name="Rat Genome Sequencing Project Consortium"/>
            <person name="Gibbs R.A."/>
            <person name="Weinstock G.M."/>
            <person name="Metzker M.L."/>
            <person name="Muzny D.M."/>
            <person name="Sodergren E.J."/>
            <person name="Scherer S."/>
            <person name="Scott G."/>
            <person name="Steffen D."/>
            <person name="Worley K.C."/>
            <person name="Burch P.E."/>
            <person name="Okwuonu G."/>
            <person name="Hines S."/>
            <person name="Lewis L."/>
            <person name="Deramo C."/>
            <person name="Delgado O."/>
            <person name="Dugan-Rocha S."/>
            <person name="Miner G."/>
            <person name="Morgan M."/>
            <person name="Hawes A."/>
            <person name="Gill R."/>
            <person name="Holt R.A."/>
            <person name="Adams M.D."/>
            <person name="Amanatides P.G."/>
            <person name="Baden-Tillson H."/>
            <person name="Barnstead M."/>
            <person name="Chin S."/>
            <person name="Evans C.A."/>
            <person name="Ferriera S."/>
            <person name="Fosler C."/>
            <person name="Glodek A."/>
            <person name="Gu Z."/>
            <person name="Jennings D."/>
            <person name="Kraft C.L."/>
            <person name="Nguyen T."/>
            <person name="Pfannkoch C.M."/>
            <person name="Sitter C."/>
            <person name="Sutton G.G."/>
            <person name="Venter J.C."/>
            <person name="Woodage T."/>
            <person name="Smith D."/>
            <person name="Lee H.-M."/>
            <person name="Gustafson E."/>
            <person name="Cahill P."/>
            <person name="Kana A."/>
            <person name="Doucette-Stamm L."/>
            <person name="Weinstock K."/>
            <person name="Fechtel K."/>
            <person name="Weiss R.B."/>
            <person name="Dunn D.M."/>
            <person name="Green E.D."/>
            <person name="Blakesley R.W."/>
            <person name="Bouffard G.G."/>
            <person name="De Jong P.J."/>
            <person name="Osoegawa K."/>
            <person name="Zhu B."/>
            <person name="Marra M."/>
            <person name="Schein J."/>
            <person name="Bosdet I."/>
            <person name="Fjell C."/>
            <person name="Jones S."/>
            <person name="Krzywinski M."/>
            <person name="Mathewson C."/>
            <person name="Siddiqui A."/>
            <person name="Wye N."/>
            <person name="McPherson J."/>
            <person name="Zhao S."/>
            <person name="Fraser C.M."/>
            <person name="Shetty J."/>
            <person name="Shatsman S."/>
            <person name="Geer K."/>
            <person name="Chen Y."/>
            <person name="Abramzon S."/>
            <person name="Nierman W.C."/>
            <person name="Havlak P.H."/>
            <person name="Chen R."/>
            <person name="Durbin K.J."/>
            <person name="Egan A."/>
            <person name="Ren Y."/>
            <person name="Song X.-Z."/>
            <person name="Li B."/>
            <person name="Liu Y."/>
            <person name="Qin X."/>
            <person name="Cawley S."/>
            <person name="Cooney A.J."/>
            <person name="D'Souza L.M."/>
            <person name="Martin K."/>
            <person name="Wu J.Q."/>
            <person name="Gonzalez-Garay M.L."/>
            <person name="Jackson A.R."/>
            <person name="Kalafus K.J."/>
            <person name="McLeod M.P."/>
            <person name="Milosavljevic A."/>
            <person name="Virk D."/>
            <person name="Volkov A."/>
            <person name="Wheeler D.A."/>
            <person name="Zhang Z."/>
            <person name="Bailey J.A."/>
            <person name="Eichler E.E."/>
            <person name="Tuzun E."/>
            <person name="Birney E."/>
            <person name="Mongin E."/>
            <person name="Ureta-Vidal A."/>
            <person name="Woodwark C."/>
            <person name="Zdobnov E."/>
            <person name="Bork P."/>
            <person name="Suyama M."/>
            <person name="Torrents D."/>
            <person name="Alexandersson M."/>
            <person name="Trask B.J."/>
            <person name="Young J.M."/>
            <person name="Huang H."/>
            <person name="Wang H."/>
            <person name="Xing H."/>
            <person name="Daniels S."/>
            <person name="Gietzen D."/>
            <person name="Schmidt J."/>
            <person name="Stevens K."/>
            <person name="Vitt U."/>
            <person name="Wingrove J."/>
            <person name="Camara F."/>
            <person name="Mar Alba M."/>
            <person name="Abril J.F."/>
            <person name="Guigo R."/>
            <person name="Smit A."/>
            <person name="Dubchak I."/>
            <person name="Rubin E.M."/>
            <person name="Couronne O."/>
            <person name="Poliakov A."/>
            <person name="Huebner N."/>
            <person name="Ganten D."/>
            <person name="Goesele C."/>
            <person name="Hummel O."/>
            <person name="Kreitler T."/>
            <person name="Lee Y.-A."/>
            <person name="Monti J."/>
            <person name="Schulz H."/>
            <person name="Zimdahl H."/>
            <person name="Himmelbauer H."/>
            <person name="Lehrach H."/>
            <person name="Jacob H.J."/>
            <person name="Bromberg S."/>
            <person name="Gullings-Handley J."/>
            <person name="Jensen-Seaman M.I."/>
            <person name="Kwitek A.E."/>
            <person name="Lazar J."/>
            <person name="Pasko D."/>
            <person name="Tonellato P.J."/>
            <person name="Twigger S."/>
            <person name="Ponting C.P."/>
            <person name="Duarte J.M."/>
            <person name="Rice S."/>
            <person name="Goodstadt L."/>
            <person name="Beatson S.A."/>
            <person name="Emes R.D."/>
            <person name="Winter E.E."/>
            <person name="Webber C."/>
            <person name="Brandt P."/>
            <person name="Nyakatura G."/>
            <person name="Adetobi M."/>
            <person name="Chiaromonte F."/>
            <person name="Elnitski L."/>
            <person name="Eswara P."/>
            <person name="Hardison R.C."/>
            <person name="Hou M."/>
            <person name="Kolbe D."/>
            <person name="Makova K."/>
            <person name="Miller W."/>
            <person name="Nekrutenko A."/>
            <person name="Riemer C."/>
            <person name="Schwartz S."/>
            <person name="Taylor J."/>
            <person name="Yang S."/>
            <person name="Zhang Y."/>
            <person name="Lindpaintner K."/>
            <person name="Andrews T.D."/>
            <person name="Caccamo M."/>
            <person name="Clamp M."/>
            <person name="Clarke L."/>
            <person name="Curwen V."/>
            <person name="Durbin R.M."/>
            <person name="Eyras E."/>
            <person name="Searle S.M."/>
            <person name="Cooper G.M."/>
            <person name="Batzoglou S."/>
            <person name="Brudno M."/>
            <person name="Sidow A."/>
            <person name="Stone E.A."/>
            <person name="Payseur B.A."/>
            <person name="Bourque G."/>
            <person name="Lopez-Otin C."/>
            <person name="Puente X.S."/>
            <person name="Chakrabarti K."/>
            <person name="Chatterji S."/>
            <person name="Dewey C."/>
            <person name="Pachter L."/>
            <person name="Bray N."/>
            <person name="Yap V.B."/>
            <person name="Caspi A."/>
            <person name="Tesler G."/>
            <person name="Pevzner P.A."/>
            <person name="Haussler D."/>
            <person name="Roskin K.M."/>
            <person name="Baertsch R."/>
            <person name="Clawson H."/>
            <person name="Furey T.S."/>
            <person name="Hinrichs A.S."/>
            <person name="Karolchik D."/>
            <person name="Kent W.J."/>
            <person name="Rosenbloom K.R."/>
            <person name="Trumbower H."/>
            <person name="Weirauch M."/>
            <person name="Cooper D.N."/>
            <person name="Stenson P.D."/>
            <person name="Ma B."/>
            <person name="Brent M."/>
            <person name="Arumugam M."/>
            <person name="Shteynberg D."/>
            <person name="Copley R.R."/>
            <person name="Taylor M.S."/>
            <person name="Riethman H."/>
            <person name="Mudunuri U."/>
            <person name="Peterson J."/>
            <person name="Guyer M."/>
            <person name="Felsenfeld A."/>
            <person name="Old S."/>
            <person name="Mockrin S."/>
            <person name="Collins F.S."/>
        </authorList>
    </citation>
    <scope>NUCLEOTIDE SEQUENCE [LARGE SCALE GENOMIC DNA]</scope>
    <source>
        <strain evidence="17 18">Brown Norway</strain>
    </source>
</reference>
<keyword evidence="2" id="KW-0964">Secreted</keyword>
<evidence type="ECO:0000256" key="2">
    <source>
        <dbReference type="ARBA" id="ARBA00022525"/>
    </source>
</evidence>
<dbReference type="Proteomes" id="UP000002494">
    <property type="component" value="Chromosome 13"/>
</dbReference>
<dbReference type="CDD" id="cd00033">
    <property type="entry name" value="CCP"/>
    <property type="match status" value="8"/>
</dbReference>
<dbReference type="FunFam" id="2.10.70.10:FF:000014">
    <property type="entry name" value="Membrane cofactor protein"/>
    <property type="match status" value="2"/>
</dbReference>
<dbReference type="GO" id="GO:1903027">
    <property type="term" value="P:regulation of opsonization"/>
    <property type="evidence" value="ECO:0007669"/>
    <property type="project" value="Ensembl"/>
</dbReference>
<dbReference type="GeneID" id="24235"/>
<gene>
    <name evidence="15 17 19" type="primary">C4bpa</name>
</gene>
<evidence type="ECO:0000256" key="10">
    <source>
        <dbReference type="ARBA" id="ARBA00023180"/>
    </source>
</evidence>
<dbReference type="GO" id="GO:0045087">
    <property type="term" value="P:innate immune response"/>
    <property type="evidence" value="ECO:0007669"/>
    <property type="project" value="UniProtKB-KW"/>
</dbReference>
<dbReference type="EMBL" id="AB294579">
    <property type="protein sequence ID" value="BAF94261.1"/>
    <property type="molecule type" value="Genomic_DNA"/>
</dbReference>
<dbReference type="FunFam" id="2.10.70.10:FF:000095">
    <property type="entry name" value="Zona pellucida sperm-binding protein 3 receptor"/>
    <property type="match status" value="1"/>
</dbReference>
<dbReference type="Gene3D" id="1.20.5.3730">
    <property type="match status" value="1"/>
</dbReference>
<evidence type="ECO:0000256" key="5">
    <source>
        <dbReference type="ARBA" id="ARBA00022729"/>
    </source>
</evidence>
<comment type="function">
    <text evidence="11">Controls the classical pathway of complement activation. It binds as a cofactor to C3b/C4b inactivator (C3bINA), which then hydrolyzes the complement fragment C4b. It also accelerates the degradation of the C4bC2a complex (C3 convertase) by dissociating the complement fragment C2a. Alpha chain binds C4b. It also interacts with anticoagulant protein S and with serum amyloid P component.</text>
</comment>
<keyword evidence="18" id="KW-1185">Reference proteome</keyword>
<dbReference type="RGD" id="2235">
    <property type="gene designation" value="C4bpa"/>
</dbReference>
<dbReference type="GeneTree" id="ENSGT00940000154640"/>
<feature type="disulfide bond" evidence="13">
    <location>
        <begin position="88"/>
        <end position="115"/>
    </location>
</feature>
<dbReference type="FunFam" id="2.10.70.10:FF:000055">
    <property type="entry name" value="Complement decay-accelerating factor, GPI-anchored"/>
    <property type="match status" value="1"/>
</dbReference>
<dbReference type="InterPro" id="IPR035976">
    <property type="entry name" value="Sushi/SCR/CCP_sf"/>
</dbReference>
<evidence type="ECO:0000313" key="19">
    <source>
        <dbReference type="RGD" id="2235"/>
    </source>
</evidence>
<keyword evidence="5" id="KW-0732">Signal</keyword>
<evidence type="ECO:0000256" key="7">
    <source>
        <dbReference type="ARBA" id="ARBA00022859"/>
    </source>
</evidence>
<dbReference type="GO" id="GO:0006958">
    <property type="term" value="P:complement activation, classical pathway"/>
    <property type="evidence" value="ECO:0007669"/>
    <property type="project" value="UniProtKB-KW"/>
</dbReference>
<evidence type="ECO:0000313" key="15">
    <source>
        <dbReference type="EMBL" id="AAH88165.1"/>
    </source>
</evidence>
<name>Q5M891_RAT</name>
<dbReference type="InterPro" id="IPR040514">
    <property type="entry name" value="C4bp_oligo"/>
</dbReference>
<feature type="domain" description="Sushi" evidence="14">
    <location>
        <begin position="56"/>
        <end position="117"/>
    </location>
</feature>
<dbReference type="GO" id="GO:0045732">
    <property type="term" value="P:positive regulation of protein catabolic process"/>
    <property type="evidence" value="ECO:0007669"/>
    <property type="project" value="Ensembl"/>
</dbReference>
<reference evidence="16" key="3">
    <citation type="journal article" date="2008" name="Mamm. Genome">
        <title>Actin-related protein 3 (Arp3) is mutated in proteinuric BUF/Mna rats.</title>
        <authorList>
            <person name="Akiyama K."/>
            <person name="Morita H."/>
            <person name="Suetsugu S."/>
            <person name="Kuraba S."/>
            <person name="Numata Y."/>
            <person name="Yamamoto Y."/>
            <person name="Inui K."/>
            <person name="Ideura T."/>
            <person name="Wakisaka N."/>
            <person name="Nakano K."/>
            <person name="Oniki H."/>
            <person name="Takenawa T."/>
            <person name="Matsuyama M."/>
            <person name="Yoshimura A."/>
        </authorList>
    </citation>
    <scope>NUCLEOTIDE SEQUENCE</scope>
    <source>
        <strain evidence="16">WKY/NCrj</strain>
    </source>
</reference>
<evidence type="ECO:0000256" key="9">
    <source>
        <dbReference type="ARBA" id="ARBA00023157"/>
    </source>
</evidence>
<evidence type="ECO:0000256" key="12">
    <source>
        <dbReference type="ARBA" id="ARBA00071760"/>
    </source>
</evidence>
<evidence type="ECO:0000313" key="18">
    <source>
        <dbReference type="Proteomes" id="UP000002494"/>
    </source>
</evidence>
<evidence type="ECO:0000256" key="1">
    <source>
        <dbReference type="ARBA" id="ARBA00004613"/>
    </source>
</evidence>
<keyword evidence="4 13" id="KW-0768">Sushi</keyword>
<keyword evidence="6" id="KW-0677">Repeat</keyword>
<keyword evidence="7" id="KW-0391">Immunity</keyword>
<evidence type="ECO:0000256" key="8">
    <source>
        <dbReference type="ARBA" id="ARBA00022875"/>
    </source>
</evidence>
<dbReference type="GO" id="GO:0045959">
    <property type="term" value="P:negative regulation of complement activation, classical pathway"/>
    <property type="evidence" value="ECO:0007669"/>
    <property type="project" value="Ensembl"/>
</dbReference>
<evidence type="ECO:0007829" key="20">
    <source>
        <dbReference type="PeptideAtlas" id="Q5M891"/>
    </source>
</evidence>
<evidence type="ECO:0000259" key="14">
    <source>
        <dbReference type="PROSITE" id="PS50923"/>
    </source>
</evidence>
<evidence type="ECO:0000256" key="13">
    <source>
        <dbReference type="PROSITE-ProRule" id="PRU00302"/>
    </source>
</evidence>
<evidence type="ECO:0000256" key="3">
    <source>
        <dbReference type="ARBA" id="ARBA00022588"/>
    </source>
</evidence>
<keyword evidence="10" id="KW-0325">Glycoprotein</keyword>
<dbReference type="AlphaFoldDB" id="Q5M891"/>
<feature type="domain" description="Sushi" evidence="14">
    <location>
        <begin position="370"/>
        <end position="431"/>
    </location>
</feature>
<dbReference type="KEGG" id="rno:24235"/>
<keyword evidence="3" id="KW-0399">Innate immunity</keyword>
<dbReference type="SMART" id="SM00032">
    <property type="entry name" value="CCP"/>
    <property type="match status" value="8"/>
</dbReference>